<sequence length="126" mass="14246">MEYYKKVLSQYADFNGRARRKEYWMFALFNLLVLIVLSIVAVMLSMVLSSELPYILLFGAYTLAIIIPSLAVAVRRLHDIGKSGWMYLVGLIPMIGGIWLLVLLVTEGEHGANQYGEDPKEGEKSF</sequence>
<dbReference type="Proteomes" id="UP000316614">
    <property type="component" value="Chromosome"/>
</dbReference>
<dbReference type="KEGG" id="echi:FKX85_06240"/>
<feature type="transmembrane region" description="Helical" evidence="1">
    <location>
        <begin position="54"/>
        <end position="73"/>
    </location>
</feature>
<keyword evidence="3" id="KW-1185">Reference proteome</keyword>
<keyword evidence="1" id="KW-1133">Transmembrane helix</keyword>
<evidence type="ECO:0000313" key="2">
    <source>
        <dbReference type="EMBL" id="QDH78655.1"/>
    </source>
</evidence>
<keyword evidence="1" id="KW-0472">Membrane</keyword>
<organism evidence="2 3">
    <name type="scientific">Echinicola soli</name>
    <dbReference type="NCBI Taxonomy" id="2591634"/>
    <lineage>
        <taxon>Bacteria</taxon>
        <taxon>Pseudomonadati</taxon>
        <taxon>Bacteroidota</taxon>
        <taxon>Cytophagia</taxon>
        <taxon>Cytophagales</taxon>
        <taxon>Cyclobacteriaceae</taxon>
        <taxon>Echinicola</taxon>
    </lineage>
</organism>
<evidence type="ECO:0000313" key="3">
    <source>
        <dbReference type="Proteomes" id="UP000316614"/>
    </source>
</evidence>
<dbReference type="Pfam" id="PF05656">
    <property type="entry name" value="DUF805"/>
    <property type="match status" value="1"/>
</dbReference>
<dbReference type="PANTHER" id="PTHR34980">
    <property type="entry name" value="INNER MEMBRANE PROTEIN-RELATED-RELATED"/>
    <property type="match status" value="1"/>
</dbReference>
<accession>A0A514CFQ1</accession>
<feature type="transmembrane region" description="Helical" evidence="1">
    <location>
        <begin position="23"/>
        <end position="48"/>
    </location>
</feature>
<evidence type="ECO:0000256" key="1">
    <source>
        <dbReference type="SAM" id="Phobius"/>
    </source>
</evidence>
<dbReference type="EMBL" id="CP041253">
    <property type="protein sequence ID" value="QDH78655.1"/>
    <property type="molecule type" value="Genomic_DNA"/>
</dbReference>
<dbReference type="AlphaFoldDB" id="A0A514CFQ1"/>
<dbReference type="InterPro" id="IPR008523">
    <property type="entry name" value="DUF805"/>
</dbReference>
<dbReference type="PANTHER" id="PTHR34980:SF2">
    <property type="entry name" value="INNER MEMBRANE PROTEIN YHAH-RELATED"/>
    <property type="match status" value="1"/>
</dbReference>
<dbReference type="GO" id="GO:0005886">
    <property type="term" value="C:plasma membrane"/>
    <property type="evidence" value="ECO:0007669"/>
    <property type="project" value="TreeGrafter"/>
</dbReference>
<dbReference type="RefSeq" id="WP_141613909.1">
    <property type="nucleotide sequence ID" value="NZ_CP041253.1"/>
</dbReference>
<gene>
    <name evidence="2" type="ORF">FKX85_06240</name>
</gene>
<reference evidence="2 3" key="1">
    <citation type="submission" date="2019-06" db="EMBL/GenBank/DDBJ databases">
        <title>Echinicola alkalisoli sp. nov. isolated from saline soil.</title>
        <authorList>
            <person name="Sun J.-Q."/>
            <person name="Xu L."/>
        </authorList>
    </citation>
    <scope>NUCLEOTIDE SEQUENCE [LARGE SCALE GENOMIC DNA]</scope>
    <source>
        <strain evidence="2 3">LN3S3</strain>
    </source>
</reference>
<protein>
    <submittedName>
        <fullName evidence="2">DUF805 domain-containing protein</fullName>
    </submittedName>
</protein>
<feature type="transmembrane region" description="Helical" evidence="1">
    <location>
        <begin position="85"/>
        <end position="105"/>
    </location>
</feature>
<proteinExistence type="predicted"/>
<name>A0A514CFQ1_9BACT</name>
<keyword evidence="1" id="KW-0812">Transmembrane</keyword>
<dbReference type="OrthoDB" id="9812349at2"/>